<evidence type="ECO:0000256" key="1">
    <source>
        <dbReference type="ARBA" id="ARBA00006484"/>
    </source>
</evidence>
<dbReference type="InterPro" id="IPR002347">
    <property type="entry name" value="SDR_fam"/>
</dbReference>
<dbReference type="Pfam" id="PF00106">
    <property type="entry name" value="adh_short"/>
    <property type="match status" value="1"/>
</dbReference>
<organism evidence="4 5">
    <name type="scientific">Epichloe bromicola</name>
    <dbReference type="NCBI Taxonomy" id="79588"/>
    <lineage>
        <taxon>Eukaryota</taxon>
        <taxon>Fungi</taxon>
        <taxon>Dikarya</taxon>
        <taxon>Ascomycota</taxon>
        <taxon>Pezizomycotina</taxon>
        <taxon>Sordariomycetes</taxon>
        <taxon>Hypocreomycetidae</taxon>
        <taxon>Hypocreales</taxon>
        <taxon>Clavicipitaceae</taxon>
        <taxon>Epichloe</taxon>
    </lineage>
</organism>
<name>A0ABQ0CKW2_9HYPO</name>
<keyword evidence="2" id="KW-0521">NADP</keyword>
<keyword evidence="3" id="KW-0560">Oxidoreductase</keyword>
<dbReference type="EMBL" id="BAAFGZ010000066">
    <property type="protein sequence ID" value="GAB0134080.1"/>
    <property type="molecule type" value="Genomic_DNA"/>
</dbReference>
<reference evidence="5" key="1">
    <citation type="submission" date="2024-06" db="EMBL/GenBank/DDBJ databases">
        <title>Draft Genome Sequences of Epichloe bromicola Strains Isolated from Elymus ciliaris.</title>
        <authorList>
            <consortium name="Epichloe bromicola genome sequencing consortium"/>
            <person name="Miura A."/>
            <person name="Imano S."/>
            <person name="Ashida A."/>
            <person name="Sato I."/>
            <person name="Chiba S."/>
            <person name="Tanaka A."/>
            <person name="Camagna M."/>
            <person name="Takemoto D."/>
        </authorList>
    </citation>
    <scope>NUCLEOTIDE SEQUENCE [LARGE SCALE GENOMIC DNA]</scope>
    <source>
        <strain evidence="5">DP</strain>
    </source>
</reference>
<evidence type="ECO:0008006" key="6">
    <source>
        <dbReference type="Google" id="ProtNLM"/>
    </source>
</evidence>
<proteinExistence type="inferred from homology"/>
<accession>A0ABQ0CKW2</accession>
<dbReference type="PANTHER" id="PTHR24320:SF236">
    <property type="entry name" value="SHORT-CHAIN DEHYDROGENASE-RELATED"/>
    <property type="match status" value="1"/>
</dbReference>
<evidence type="ECO:0000256" key="3">
    <source>
        <dbReference type="ARBA" id="ARBA00023002"/>
    </source>
</evidence>
<evidence type="ECO:0000313" key="4">
    <source>
        <dbReference type="EMBL" id="GAB0134080.1"/>
    </source>
</evidence>
<keyword evidence="5" id="KW-1185">Reference proteome</keyword>
<dbReference type="Proteomes" id="UP001562357">
    <property type="component" value="Unassembled WGS sequence"/>
</dbReference>
<dbReference type="InterPro" id="IPR036291">
    <property type="entry name" value="NAD(P)-bd_dom_sf"/>
</dbReference>
<evidence type="ECO:0000256" key="2">
    <source>
        <dbReference type="ARBA" id="ARBA00022857"/>
    </source>
</evidence>
<protein>
    <recommendedName>
        <fullName evidence="6">Short-chain dehydrogenase</fullName>
    </recommendedName>
</protein>
<dbReference type="PANTHER" id="PTHR24320">
    <property type="entry name" value="RETINOL DEHYDROGENASE"/>
    <property type="match status" value="1"/>
</dbReference>
<comment type="caution">
    <text evidence="4">The sequence shown here is derived from an EMBL/GenBank/DDBJ whole genome shotgun (WGS) entry which is preliminary data.</text>
</comment>
<dbReference type="Gene3D" id="3.40.50.720">
    <property type="entry name" value="NAD(P)-binding Rossmann-like Domain"/>
    <property type="match status" value="1"/>
</dbReference>
<sequence length="313" mass="34667">MGILDLVYIVTGSNSGVGKELARILHAAHATVYVACRSESKAERAMEEIKAANPESTGSLKFLHLDLGDLASIRPAAEAFTRQQEKLHVLFNNAGVMMPPDGSVTAQGHELQMGTNCLGHFLFTQLLTPTLAKTAADEAAGTVRVVWVSSMAAELFSVQHGLDVDKLRQESYVSHLKSLTRYGNSKAGNYYHGVEYARRHRDDGIISIAMNPGNLDSDLYRTMDTQTGFDRISTLVFTKTMLYPQVYGAYTELFSGLSPEVTMEKTGSWIGPWGRFFDIRHDLVKGTERGPEGEQSISEKFWEWSVEQTKAYC</sequence>
<dbReference type="SUPFAM" id="SSF51735">
    <property type="entry name" value="NAD(P)-binding Rossmann-fold domains"/>
    <property type="match status" value="1"/>
</dbReference>
<dbReference type="PRINTS" id="PR00081">
    <property type="entry name" value="GDHRDH"/>
</dbReference>
<evidence type="ECO:0000313" key="5">
    <source>
        <dbReference type="Proteomes" id="UP001562357"/>
    </source>
</evidence>
<comment type="similarity">
    <text evidence="1">Belongs to the short-chain dehydrogenases/reductases (SDR) family.</text>
</comment>
<gene>
    <name evidence="4" type="primary">g2465</name>
    <name evidence="4" type="ORF">EsDP_00002465</name>
</gene>